<evidence type="ECO:0000313" key="7">
    <source>
        <dbReference type="EMBL" id="CAB9508550.1"/>
    </source>
</evidence>
<evidence type="ECO:0000256" key="6">
    <source>
        <dbReference type="SAM" id="MobiDB-lite"/>
    </source>
</evidence>
<sequence>MERIEAEATPSEDWLQSFNATCNRLSTQYLSILRAASTVTALEQGRQTDPRSGGHMPTAQDPPPPALAADVTMSSVQCQLATENICVATSQLLSLIRTLRLSLLLMDQEMMDAEEEWQVLEAQARTQAAQREAVALEQELIALRNSQLQ</sequence>
<comment type="caution">
    <text evidence="7">The sequence shown here is derived from an EMBL/GenBank/DDBJ whole genome shotgun (WGS) entry which is preliminary data.</text>
</comment>
<feature type="region of interest" description="Disordered" evidence="6">
    <location>
        <begin position="44"/>
        <end position="65"/>
    </location>
</feature>
<evidence type="ECO:0000256" key="5">
    <source>
        <dbReference type="SAM" id="Coils"/>
    </source>
</evidence>
<accession>A0A9N8DXQ6</accession>
<keyword evidence="4" id="KW-0539">Nucleus</keyword>
<comment type="subcellular location">
    <subcellularLocation>
        <location evidence="1">Nucleus</location>
    </subcellularLocation>
</comment>
<evidence type="ECO:0000256" key="4">
    <source>
        <dbReference type="ARBA" id="ARBA00023242"/>
    </source>
</evidence>
<evidence type="ECO:0000256" key="3">
    <source>
        <dbReference type="ARBA" id="ARBA00023163"/>
    </source>
</evidence>
<dbReference type="AlphaFoldDB" id="A0A9N8DXQ6"/>
<feature type="coiled-coil region" evidence="5">
    <location>
        <begin position="119"/>
        <end position="146"/>
    </location>
</feature>
<protein>
    <submittedName>
        <fullName evidence="7">Uncharacterized protein</fullName>
    </submittedName>
</protein>
<keyword evidence="5" id="KW-0175">Coiled coil</keyword>
<evidence type="ECO:0000313" key="8">
    <source>
        <dbReference type="Proteomes" id="UP001153069"/>
    </source>
</evidence>
<keyword evidence="8" id="KW-1185">Reference proteome</keyword>
<dbReference type="EMBL" id="CAICTM010000350">
    <property type="protein sequence ID" value="CAB9508550.1"/>
    <property type="molecule type" value="Genomic_DNA"/>
</dbReference>
<organism evidence="7 8">
    <name type="scientific">Seminavis robusta</name>
    <dbReference type="NCBI Taxonomy" id="568900"/>
    <lineage>
        <taxon>Eukaryota</taxon>
        <taxon>Sar</taxon>
        <taxon>Stramenopiles</taxon>
        <taxon>Ochrophyta</taxon>
        <taxon>Bacillariophyta</taxon>
        <taxon>Bacillariophyceae</taxon>
        <taxon>Bacillariophycidae</taxon>
        <taxon>Naviculales</taxon>
        <taxon>Naviculaceae</taxon>
        <taxon>Seminavis</taxon>
    </lineage>
</organism>
<evidence type="ECO:0000256" key="2">
    <source>
        <dbReference type="ARBA" id="ARBA00023015"/>
    </source>
</evidence>
<dbReference type="GO" id="GO:0003712">
    <property type="term" value="F:transcription coregulator activity"/>
    <property type="evidence" value="ECO:0007669"/>
    <property type="project" value="InterPro"/>
</dbReference>
<keyword evidence="3" id="KW-0804">Transcription</keyword>
<evidence type="ECO:0000256" key="1">
    <source>
        <dbReference type="ARBA" id="ARBA00004123"/>
    </source>
</evidence>
<dbReference type="GO" id="GO:0016592">
    <property type="term" value="C:mediator complex"/>
    <property type="evidence" value="ECO:0007669"/>
    <property type="project" value="InterPro"/>
</dbReference>
<dbReference type="Pfam" id="PF06179">
    <property type="entry name" value="Med22"/>
    <property type="match status" value="1"/>
</dbReference>
<name>A0A9N8DXQ6_9STRA</name>
<dbReference type="OrthoDB" id="44785at2759"/>
<gene>
    <name evidence="7" type="ORF">SEMRO_351_G124050.1</name>
</gene>
<dbReference type="InterPro" id="IPR009332">
    <property type="entry name" value="Med22"/>
</dbReference>
<keyword evidence="2" id="KW-0805">Transcription regulation</keyword>
<dbReference type="Proteomes" id="UP001153069">
    <property type="component" value="Unassembled WGS sequence"/>
</dbReference>
<reference evidence="7" key="1">
    <citation type="submission" date="2020-06" db="EMBL/GenBank/DDBJ databases">
        <authorList>
            <consortium name="Plant Systems Biology data submission"/>
        </authorList>
    </citation>
    <scope>NUCLEOTIDE SEQUENCE</scope>
    <source>
        <strain evidence="7">D6</strain>
    </source>
</reference>
<dbReference type="GO" id="GO:0006357">
    <property type="term" value="P:regulation of transcription by RNA polymerase II"/>
    <property type="evidence" value="ECO:0007669"/>
    <property type="project" value="InterPro"/>
</dbReference>
<proteinExistence type="predicted"/>